<dbReference type="InterPro" id="IPR004408">
    <property type="entry name" value="Biotin_CoA_COase_ligase"/>
</dbReference>
<keyword evidence="3" id="KW-0067">ATP-binding</keyword>
<sequence length="322" mass="36359">MNEKALNYEVSIFKYLAEKGEASIYELSDFFSLPPSNIIEKIKKLNEIGLFINSEDNKFKIPSSSDFSLIALYLKRMNTFINYNVIFYEECDGSQEIAEEIAKNGAEEGNLVLCEEIKNARGRFGRKWHAPKGGIWFSLILRPPSLEWINLISLAMGASVSIAIEDVLNIKSGLKWPNDVLINEKKICGILSEAKITDDRLDYVIVGVGLNANNELPNELKAQAISLKQIYGRNIPALPLLGRILYLFGWEYKKIIEGRVEAIISDWKLRSLTIGRKVRIENRDEIVYGTAVDIDTDGSLVVNLENGKIGKFYAGDVFHLKF</sequence>
<dbReference type="PROSITE" id="PS51733">
    <property type="entry name" value="BPL_LPL_CATALYTIC"/>
    <property type="match status" value="1"/>
</dbReference>
<dbReference type="Proteomes" id="UP000237153">
    <property type="component" value="Unassembled WGS sequence"/>
</dbReference>
<dbReference type="PANTHER" id="PTHR12835">
    <property type="entry name" value="BIOTIN PROTEIN LIGASE"/>
    <property type="match status" value="1"/>
</dbReference>
<keyword evidence="1 6" id="KW-0436">Ligase</keyword>
<organism evidence="6 7">
    <name type="scientific">Fervidicoccus fontis</name>
    <dbReference type="NCBI Taxonomy" id="683846"/>
    <lineage>
        <taxon>Archaea</taxon>
        <taxon>Thermoproteota</taxon>
        <taxon>Thermoprotei</taxon>
        <taxon>Fervidicoccales</taxon>
        <taxon>Fervidicoccaceae</taxon>
        <taxon>Fervidicoccus</taxon>
    </lineage>
</organism>
<dbReference type="InterPro" id="IPR004143">
    <property type="entry name" value="BPL_LPL_catalytic"/>
</dbReference>
<evidence type="ECO:0000313" key="7">
    <source>
        <dbReference type="Proteomes" id="UP000237153"/>
    </source>
</evidence>
<dbReference type="EMBL" id="PNIM01000013">
    <property type="protein sequence ID" value="PMB75497.1"/>
    <property type="molecule type" value="Genomic_DNA"/>
</dbReference>
<dbReference type="PANTHER" id="PTHR12835:SF5">
    <property type="entry name" value="BIOTIN--PROTEIN LIGASE"/>
    <property type="match status" value="1"/>
</dbReference>
<gene>
    <name evidence="6" type="ORF">C0188_02875</name>
    <name evidence="5" type="ORF">C0188_03365</name>
</gene>
<evidence type="ECO:0000313" key="5">
    <source>
        <dbReference type="EMBL" id="PMB75363.1"/>
    </source>
</evidence>
<dbReference type="GO" id="GO:0005524">
    <property type="term" value="F:ATP binding"/>
    <property type="evidence" value="ECO:0007669"/>
    <property type="project" value="UniProtKB-KW"/>
</dbReference>
<evidence type="ECO:0000256" key="2">
    <source>
        <dbReference type="ARBA" id="ARBA00022741"/>
    </source>
</evidence>
<evidence type="ECO:0000256" key="1">
    <source>
        <dbReference type="ARBA" id="ARBA00022598"/>
    </source>
</evidence>
<dbReference type="GO" id="GO:0005737">
    <property type="term" value="C:cytoplasm"/>
    <property type="evidence" value="ECO:0007669"/>
    <property type="project" value="TreeGrafter"/>
</dbReference>
<dbReference type="InterPro" id="IPR008988">
    <property type="entry name" value="Transcriptional_repressor_C"/>
</dbReference>
<proteinExistence type="predicted"/>
<dbReference type="InterPro" id="IPR045864">
    <property type="entry name" value="aa-tRNA-synth_II/BPL/LPL"/>
</dbReference>
<name>A0A2J6N2E1_9CREN</name>
<evidence type="ECO:0000259" key="4">
    <source>
        <dbReference type="PROSITE" id="PS51733"/>
    </source>
</evidence>
<dbReference type="SUPFAM" id="SSF50037">
    <property type="entry name" value="C-terminal domain of transcriptional repressors"/>
    <property type="match status" value="1"/>
</dbReference>
<dbReference type="Gene3D" id="3.30.930.10">
    <property type="entry name" value="Bira Bifunctional Protein, Domain 2"/>
    <property type="match status" value="1"/>
</dbReference>
<dbReference type="InterPro" id="IPR036390">
    <property type="entry name" value="WH_DNA-bd_sf"/>
</dbReference>
<dbReference type="NCBIfam" id="TIGR00121">
    <property type="entry name" value="birA_ligase"/>
    <property type="match status" value="1"/>
</dbReference>
<dbReference type="GO" id="GO:0004077">
    <property type="term" value="F:biotin--[biotin carboxyl-carrier protein] ligase activity"/>
    <property type="evidence" value="ECO:0007669"/>
    <property type="project" value="InterPro"/>
</dbReference>
<accession>A0A2J6N2E1</accession>
<dbReference type="Gene3D" id="2.30.30.100">
    <property type="match status" value="1"/>
</dbReference>
<comment type="caution">
    <text evidence="6">The sequence shown here is derived from an EMBL/GenBank/DDBJ whole genome shotgun (WGS) entry which is preliminary data.</text>
</comment>
<evidence type="ECO:0000256" key="3">
    <source>
        <dbReference type="ARBA" id="ARBA00022840"/>
    </source>
</evidence>
<dbReference type="InterPro" id="IPR003142">
    <property type="entry name" value="BPL_C"/>
</dbReference>
<dbReference type="SUPFAM" id="SSF46785">
    <property type="entry name" value="Winged helix' DNA-binding domain"/>
    <property type="match status" value="1"/>
</dbReference>
<dbReference type="Pfam" id="PF03099">
    <property type="entry name" value="BPL_LplA_LipB"/>
    <property type="match status" value="1"/>
</dbReference>
<dbReference type="SUPFAM" id="SSF55681">
    <property type="entry name" value="Class II aaRS and biotin synthetases"/>
    <property type="match status" value="1"/>
</dbReference>
<evidence type="ECO:0000313" key="6">
    <source>
        <dbReference type="EMBL" id="PMB75497.1"/>
    </source>
</evidence>
<dbReference type="Pfam" id="PF02237">
    <property type="entry name" value="BPL_C"/>
    <property type="match status" value="1"/>
</dbReference>
<protein>
    <submittedName>
        <fullName evidence="6">Biotin--[acetyl-CoA-carboxylase] ligase</fullName>
    </submittedName>
</protein>
<feature type="domain" description="BPL/LPL catalytic" evidence="4">
    <location>
        <begin position="79"/>
        <end position="256"/>
    </location>
</feature>
<keyword evidence="2" id="KW-0547">Nucleotide-binding</keyword>
<dbReference type="CDD" id="cd16442">
    <property type="entry name" value="BPL"/>
    <property type="match status" value="1"/>
</dbReference>
<dbReference type="EMBL" id="PNIM01000016">
    <property type="protein sequence ID" value="PMB75363.1"/>
    <property type="molecule type" value="Genomic_DNA"/>
</dbReference>
<reference evidence="6 7" key="1">
    <citation type="submission" date="2018-01" db="EMBL/GenBank/DDBJ databases">
        <title>Metagenomic assembled genomes from two thermal pools in the Uzon Caldera, Kamchatka, Russia.</title>
        <authorList>
            <person name="Wilkins L."/>
            <person name="Ettinger C."/>
        </authorList>
    </citation>
    <scope>NUCLEOTIDE SEQUENCE [LARGE SCALE GENOMIC DNA]</scope>
    <source>
        <strain evidence="6">ZAV-06</strain>
    </source>
</reference>
<dbReference type="AlphaFoldDB" id="A0A2J6N2E1"/>